<dbReference type="RefSeq" id="WP_075776093.1">
    <property type="nucleotide sequence ID" value="NZ_CP019437.1"/>
</dbReference>
<sequence length="176" mass="18851">MSDTELPEAFAELAPRFGFSRPAGRCLGAIWRAAQAPSADDLVAQLGLSRSNVSTALKELRDAGLVQAARSPGSRKDYFVAPTEPWELARLMLAERERRVIGPARDHLSALEARSADPRAAALCELLDAASGYIQALIRLDPTELARHIDPARGGGQTGKPAPKTSKKKKKKAAQG</sequence>
<dbReference type="InterPro" id="IPR000835">
    <property type="entry name" value="HTH_MarR-typ"/>
</dbReference>
<dbReference type="EMBL" id="CP019437">
    <property type="protein sequence ID" value="AQS47609.1"/>
    <property type="molecule type" value="Genomic_DNA"/>
</dbReference>
<evidence type="ECO:0000259" key="5">
    <source>
        <dbReference type="SMART" id="SM00347"/>
    </source>
</evidence>
<keyword evidence="7" id="KW-1185">Reference proteome</keyword>
<feature type="region of interest" description="Disordered" evidence="4">
    <location>
        <begin position="148"/>
        <end position="176"/>
    </location>
</feature>
<dbReference type="InterPro" id="IPR036388">
    <property type="entry name" value="WH-like_DNA-bd_sf"/>
</dbReference>
<reference evidence="6 7" key="1">
    <citation type="submission" date="2017-01" db="EMBL/GenBank/DDBJ databases">
        <title>The complete genome sequence of a sulfur-oxidizing marine bacterium Thioclava sp. 25B10_4T.</title>
        <authorList>
            <person name="Liu Y."/>
            <person name="Lai Q."/>
            <person name="Shao Z."/>
        </authorList>
    </citation>
    <scope>NUCLEOTIDE SEQUENCE [LARGE SCALE GENOMIC DNA]</scope>
    <source>
        <strain evidence="6 7">25B10_4</strain>
    </source>
</reference>
<keyword evidence="2" id="KW-0238">DNA-binding</keyword>
<dbReference type="Proteomes" id="UP000185622">
    <property type="component" value="Chromosome"/>
</dbReference>
<dbReference type="InterPro" id="IPR011991">
    <property type="entry name" value="ArsR-like_HTH"/>
</dbReference>
<evidence type="ECO:0000256" key="1">
    <source>
        <dbReference type="ARBA" id="ARBA00023015"/>
    </source>
</evidence>
<feature type="domain" description="HTH marR-type" evidence="5">
    <location>
        <begin position="12"/>
        <end position="113"/>
    </location>
</feature>
<evidence type="ECO:0000256" key="4">
    <source>
        <dbReference type="SAM" id="MobiDB-lite"/>
    </source>
</evidence>
<name>A0ABN4XBZ4_9RHOB</name>
<dbReference type="SMART" id="SM00347">
    <property type="entry name" value="HTH_MARR"/>
    <property type="match status" value="1"/>
</dbReference>
<dbReference type="InterPro" id="IPR036390">
    <property type="entry name" value="WH_DNA-bd_sf"/>
</dbReference>
<evidence type="ECO:0000313" key="7">
    <source>
        <dbReference type="Proteomes" id="UP000185622"/>
    </source>
</evidence>
<evidence type="ECO:0000256" key="3">
    <source>
        <dbReference type="ARBA" id="ARBA00023163"/>
    </source>
</evidence>
<dbReference type="PANTHER" id="PTHR38465:SF1">
    <property type="entry name" value="HTH-TYPE TRANSCRIPTIONAL REGULATOR MJ1563-RELATED"/>
    <property type="match status" value="1"/>
</dbReference>
<organism evidence="6 7">
    <name type="scientific">Thioclava nitratireducens</name>
    <dbReference type="NCBI Taxonomy" id="1915078"/>
    <lineage>
        <taxon>Bacteria</taxon>
        <taxon>Pseudomonadati</taxon>
        <taxon>Pseudomonadota</taxon>
        <taxon>Alphaproteobacteria</taxon>
        <taxon>Rhodobacterales</taxon>
        <taxon>Paracoccaceae</taxon>
        <taxon>Thioclava</taxon>
    </lineage>
</organism>
<evidence type="ECO:0000313" key="6">
    <source>
        <dbReference type="EMBL" id="AQS47609.1"/>
    </source>
</evidence>
<dbReference type="InterPro" id="IPR052362">
    <property type="entry name" value="HTH-GbsR_regulator"/>
</dbReference>
<dbReference type="SUPFAM" id="SSF46785">
    <property type="entry name" value="Winged helix' DNA-binding domain"/>
    <property type="match status" value="1"/>
</dbReference>
<keyword evidence="3" id="KW-0804">Transcription</keyword>
<protein>
    <recommendedName>
        <fullName evidence="5">HTH marR-type domain-containing protein</fullName>
    </recommendedName>
</protein>
<gene>
    <name evidence="6" type="ORF">BMG03_07215</name>
</gene>
<accession>A0ABN4XBZ4</accession>
<dbReference type="PANTHER" id="PTHR38465">
    <property type="entry name" value="HTH-TYPE TRANSCRIPTIONAL REGULATOR MJ1563-RELATED"/>
    <property type="match status" value="1"/>
</dbReference>
<evidence type="ECO:0000256" key="2">
    <source>
        <dbReference type="ARBA" id="ARBA00023125"/>
    </source>
</evidence>
<feature type="compositionally biased region" description="Basic residues" evidence="4">
    <location>
        <begin position="165"/>
        <end position="176"/>
    </location>
</feature>
<proteinExistence type="predicted"/>
<keyword evidence="1" id="KW-0805">Transcription regulation</keyword>
<dbReference type="Gene3D" id="1.10.10.10">
    <property type="entry name" value="Winged helix-like DNA-binding domain superfamily/Winged helix DNA-binding domain"/>
    <property type="match status" value="1"/>
</dbReference>
<dbReference type="CDD" id="cd00090">
    <property type="entry name" value="HTH_ARSR"/>
    <property type="match status" value="1"/>
</dbReference>
<dbReference type="Pfam" id="PF12802">
    <property type="entry name" value="MarR_2"/>
    <property type="match status" value="1"/>
</dbReference>